<dbReference type="AlphaFoldDB" id="A0AAW1DL36"/>
<protein>
    <submittedName>
        <fullName evidence="1">Uncharacterized protein</fullName>
    </submittedName>
</protein>
<evidence type="ECO:0000313" key="1">
    <source>
        <dbReference type="EMBL" id="KAK9511746.1"/>
    </source>
</evidence>
<evidence type="ECO:0000313" key="2">
    <source>
        <dbReference type="Proteomes" id="UP001461498"/>
    </source>
</evidence>
<accession>A0AAW1DL36</accession>
<proteinExistence type="predicted"/>
<name>A0AAW1DL36_9HEMI</name>
<sequence>MIFKIQKKAVRILFKKLKRDSCKPLFKEHGILTLYSVFIYKNLKKKKKKKKNIEIRSDMHQYNLRNNTNLHIKATRLVKSDKTPSIMSRKLYNKLPIEIKTLEIKIFKKKVISFLINNVFYNINEYLEPKWKVTDFT</sequence>
<reference evidence="1 2" key="1">
    <citation type="submission" date="2022-12" db="EMBL/GenBank/DDBJ databases">
        <title>Chromosome-level genome assembly of true bugs.</title>
        <authorList>
            <person name="Ma L."/>
            <person name="Li H."/>
        </authorList>
    </citation>
    <scope>NUCLEOTIDE SEQUENCE [LARGE SCALE GENOMIC DNA]</scope>
    <source>
        <strain evidence="1">Lab_2022b</strain>
    </source>
</reference>
<keyword evidence="2" id="KW-1185">Reference proteome</keyword>
<dbReference type="EMBL" id="JAPXFL010000001">
    <property type="protein sequence ID" value="KAK9511746.1"/>
    <property type="molecule type" value="Genomic_DNA"/>
</dbReference>
<gene>
    <name evidence="1" type="ORF">O3M35_000349</name>
</gene>
<comment type="caution">
    <text evidence="1">The sequence shown here is derived from an EMBL/GenBank/DDBJ whole genome shotgun (WGS) entry which is preliminary data.</text>
</comment>
<organism evidence="1 2">
    <name type="scientific">Rhynocoris fuscipes</name>
    <dbReference type="NCBI Taxonomy" id="488301"/>
    <lineage>
        <taxon>Eukaryota</taxon>
        <taxon>Metazoa</taxon>
        <taxon>Ecdysozoa</taxon>
        <taxon>Arthropoda</taxon>
        <taxon>Hexapoda</taxon>
        <taxon>Insecta</taxon>
        <taxon>Pterygota</taxon>
        <taxon>Neoptera</taxon>
        <taxon>Paraneoptera</taxon>
        <taxon>Hemiptera</taxon>
        <taxon>Heteroptera</taxon>
        <taxon>Panheteroptera</taxon>
        <taxon>Cimicomorpha</taxon>
        <taxon>Reduviidae</taxon>
        <taxon>Harpactorinae</taxon>
        <taxon>Harpactorini</taxon>
        <taxon>Rhynocoris</taxon>
    </lineage>
</organism>
<dbReference type="Proteomes" id="UP001461498">
    <property type="component" value="Unassembled WGS sequence"/>
</dbReference>